<feature type="region of interest" description="Disordered" evidence="1">
    <location>
        <begin position="259"/>
        <end position="382"/>
    </location>
</feature>
<name>A0A5N5HVH3_9ROSA</name>
<dbReference type="OrthoDB" id="1930826at2759"/>
<organism evidence="4 5">
    <name type="scientific">Pyrus ussuriensis x Pyrus communis</name>
    <dbReference type="NCBI Taxonomy" id="2448454"/>
    <lineage>
        <taxon>Eukaryota</taxon>
        <taxon>Viridiplantae</taxon>
        <taxon>Streptophyta</taxon>
        <taxon>Embryophyta</taxon>
        <taxon>Tracheophyta</taxon>
        <taxon>Spermatophyta</taxon>
        <taxon>Magnoliopsida</taxon>
        <taxon>eudicotyledons</taxon>
        <taxon>Gunneridae</taxon>
        <taxon>Pentapetalae</taxon>
        <taxon>rosids</taxon>
        <taxon>fabids</taxon>
        <taxon>Rosales</taxon>
        <taxon>Rosaceae</taxon>
        <taxon>Amygdaloideae</taxon>
        <taxon>Maleae</taxon>
        <taxon>Pyrus</taxon>
    </lineage>
</organism>
<reference evidence="4 5" key="1">
    <citation type="submission" date="2019-09" db="EMBL/GenBank/DDBJ databases">
        <authorList>
            <person name="Ou C."/>
        </authorList>
    </citation>
    <scope>NUCLEOTIDE SEQUENCE [LARGE SCALE GENOMIC DNA]</scope>
    <source>
        <strain evidence="4">S2</strain>
        <tissue evidence="4">Leaf</tissue>
    </source>
</reference>
<sequence length="398" mass="43890">MSHFKACQQRCSKPKNGKPFCFSVLFPLFFLSDKIVGTATTCKCRDGFRLSDLNAQSMLRRRLTFSSFNSNCPHKSVLSGWRRRPYASNSNAAAAEAEAEGEAEAPNGNVPKPKVKGKRLPKAERQVMLESFVNQYRAKNAGAFPTVSYAQKELGGSYYVVKNILQELQYRAKMSPSCPATEDLPVQQKASETESLAHVEEKSTGEVPADSNAQNVSAAMYDLPRQEEVREIKSVTQVEENSTSEMSADVSVQIDSKATYDTDLNGASGGNLEPKEEAQTSSSVNVVSEEVATPGLRSSQTDEAQADQHEFVAKEKDLPIGESNRVAHPSLVDTKDMIKQYDDSKRKTEQYKEIPQPDKLSKERSGTQAEDAEPSTTSSLWGNMKSFANGIISLFRKQ</sequence>
<feature type="compositionally biased region" description="Low complexity" evidence="1">
    <location>
        <begin position="281"/>
        <end position="291"/>
    </location>
</feature>
<proteinExistence type="predicted"/>
<feature type="domain" description="AT3G52170-like helix-turn-helix" evidence="2">
    <location>
        <begin position="121"/>
        <end position="170"/>
    </location>
</feature>
<dbReference type="InterPro" id="IPR058941">
    <property type="entry name" value="HTH_AT3G52170-like"/>
</dbReference>
<dbReference type="EMBL" id="SMOL01000695">
    <property type="protein sequence ID" value="KAB2603389.1"/>
    <property type="molecule type" value="Genomic_DNA"/>
</dbReference>
<evidence type="ECO:0000313" key="3">
    <source>
        <dbReference type="EMBL" id="KAB2603389.1"/>
    </source>
</evidence>
<dbReference type="EMBL" id="SMOL01000125">
    <property type="protein sequence ID" value="KAB2631936.1"/>
    <property type="molecule type" value="Genomic_DNA"/>
</dbReference>
<comment type="caution">
    <text evidence="4">The sequence shown here is derived from an EMBL/GenBank/DDBJ whole genome shotgun (WGS) entry which is preliminary data.</text>
</comment>
<accession>A0A5N5HVH3</accession>
<keyword evidence="5" id="KW-1185">Reference proteome</keyword>
<dbReference type="Pfam" id="PF25896">
    <property type="entry name" value="HTH_AT3G52170"/>
    <property type="match status" value="1"/>
</dbReference>
<protein>
    <recommendedName>
        <fullName evidence="2">AT3G52170-like helix-turn-helix domain-containing protein</fullName>
    </recommendedName>
</protein>
<dbReference type="PANTHER" id="PTHR34568:SF4">
    <property type="entry name" value="OS02G0638000 PROTEIN"/>
    <property type="match status" value="1"/>
</dbReference>
<evidence type="ECO:0000256" key="1">
    <source>
        <dbReference type="SAM" id="MobiDB-lite"/>
    </source>
</evidence>
<dbReference type="PANTHER" id="PTHR34568">
    <property type="entry name" value="RRM DOMAIN-CONTAINING PROTEIN"/>
    <property type="match status" value="1"/>
</dbReference>
<evidence type="ECO:0000259" key="2">
    <source>
        <dbReference type="Pfam" id="PF25896"/>
    </source>
</evidence>
<gene>
    <name evidence="3" type="ORF">D8674_004394</name>
    <name evidence="4" type="ORF">D8674_039885</name>
</gene>
<dbReference type="InterPro" id="IPR058942">
    <property type="entry name" value="AT3G52170-like"/>
</dbReference>
<dbReference type="Proteomes" id="UP000327157">
    <property type="component" value="Chromosome 10"/>
</dbReference>
<dbReference type="AlphaFoldDB" id="A0A5N5HVH3"/>
<feature type="compositionally biased region" description="Basic and acidic residues" evidence="1">
    <location>
        <begin position="333"/>
        <end position="365"/>
    </location>
</feature>
<reference evidence="4 5" key="2">
    <citation type="submission" date="2019-11" db="EMBL/GenBank/DDBJ databases">
        <title>A de novo genome assembly of a pear dwarfing rootstock.</title>
        <authorList>
            <person name="Wang F."/>
            <person name="Wang J."/>
            <person name="Li S."/>
            <person name="Zhang Y."/>
            <person name="Fang M."/>
            <person name="Ma L."/>
            <person name="Zhao Y."/>
            <person name="Jiang S."/>
        </authorList>
    </citation>
    <scope>NUCLEOTIDE SEQUENCE [LARGE SCALE GENOMIC DNA]</scope>
    <source>
        <strain evidence="4">S2</strain>
        <tissue evidence="4">Leaf</tissue>
    </source>
</reference>
<feature type="region of interest" description="Disordered" evidence="1">
    <location>
        <begin position="92"/>
        <end position="120"/>
    </location>
</feature>
<evidence type="ECO:0000313" key="4">
    <source>
        <dbReference type="EMBL" id="KAB2631936.1"/>
    </source>
</evidence>
<feature type="compositionally biased region" description="Basic and acidic residues" evidence="1">
    <location>
        <begin position="306"/>
        <end position="319"/>
    </location>
</feature>
<evidence type="ECO:0000313" key="5">
    <source>
        <dbReference type="Proteomes" id="UP000327157"/>
    </source>
</evidence>